<organism evidence="2 3">
    <name type="scientific">Arthrobacter methylotrophus</name>
    <dbReference type="NCBI Taxonomy" id="121291"/>
    <lineage>
        <taxon>Bacteria</taxon>
        <taxon>Bacillati</taxon>
        <taxon>Actinomycetota</taxon>
        <taxon>Actinomycetes</taxon>
        <taxon>Micrococcales</taxon>
        <taxon>Micrococcaceae</taxon>
        <taxon>Arthrobacter</taxon>
    </lineage>
</organism>
<comment type="caution">
    <text evidence="2">The sequence shown here is derived from an EMBL/GenBank/DDBJ whole genome shotgun (WGS) entry which is preliminary data.</text>
</comment>
<proteinExistence type="predicted"/>
<feature type="region of interest" description="Disordered" evidence="1">
    <location>
        <begin position="122"/>
        <end position="145"/>
    </location>
</feature>
<evidence type="ECO:0000256" key="1">
    <source>
        <dbReference type="SAM" id="MobiDB-lite"/>
    </source>
</evidence>
<sequence>MKSEAGAINVTGALVGIIVTGTVGGVAATSSNGMIQTAQDMAARQNAAQVGTAQELAKIMDGRYTDLAGLEADGHMPAYRAAAGPRRFATQSGAGGTCFVIVSRSVTGRTYFATDLIPAPEPLEPNSATDLIPAPEPLEPNSATGCLLSSQVQDMARSLEEAAAATSS</sequence>
<evidence type="ECO:0000313" key="3">
    <source>
        <dbReference type="Proteomes" id="UP001589536"/>
    </source>
</evidence>
<protein>
    <submittedName>
        <fullName evidence="2">Uncharacterized protein</fullName>
    </submittedName>
</protein>
<dbReference type="Proteomes" id="UP001589536">
    <property type="component" value="Unassembled WGS sequence"/>
</dbReference>
<name>A0ABV5UNS2_9MICC</name>
<dbReference type="RefSeq" id="WP_376954060.1">
    <property type="nucleotide sequence ID" value="NZ_JBHMBH010000019.1"/>
</dbReference>
<keyword evidence="3" id="KW-1185">Reference proteome</keyword>
<gene>
    <name evidence="2" type="ORF">ACFFPI_08370</name>
</gene>
<reference evidence="2 3" key="1">
    <citation type="submission" date="2024-09" db="EMBL/GenBank/DDBJ databases">
        <authorList>
            <person name="Sun Q."/>
            <person name="Mori K."/>
        </authorList>
    </citation>
    <scope>NUCLEOTIDE SEQUENCE [LARGE SCALE GENOMIC DNA]</scope>
    <source>
        <strain evidence="2 3">JCM 13519</strain>
    </source>
</reference>
<accession>A0ABV5UNS2</accession>
<evidence type="ECO:0000313" key="2">
    <source>
        <dbReference type="EMBL" id="MFB9714173.1"/>
    </source>
</evidence>
<dbReference type="EMBL" id="JBHMBH010000019">
    <property type="protein sequence ID" value="MFB9714173.1"/>
    <property type="molecule type" value="Genomic_DNA"/>
</dbReference>